<dbReference type="GO" id="GO:0042273">
    <property type="term" value="P:ribosomal large subunit biogenesis"/>
    <property type="evidence" value="ECO:0007669"/>
    <property type="project" value="TreeGrafter"/>
</dbReference>
<evidence type="ECO:0000256" key="1">
    <source>
        <dbReference type="ARBA" id="ARBA00004604"/>
    </source>
</evidence>
<evidence type="ECO:0000256" key="4">
    <source>
        <dbReference type="ARBA" id="ARBA00022603"/>
    </source>
</evidence>
<feature type="region of interest" description="Disordered" evidence="10">
    <location>
        <begin position="237"/>
        <end position="263"/>
    </location>
</feature>
<feature type="compositionally biased region" description="Low complexity" evidence="10">
    <location>
        <begin position="137"/>
        <end position="149"/>
    </location>
</feature>
<dbReference type="Pfam" id="PF05148">
    <property type="entry name" value="Methyltransf_8"/>
    <property type="match status" value="1"/>
</dbReference>
<keyword evidence="12" id="KW-1185">Reference proteome</keyword>
<keyword evidence="6 9" id="KW-0949">S-adenosyl-L-methionine</keyword>
<protein>
    <recommendedName>
        <fullName evidence="8 9">Ribosomal RNA-processing protein 8</fullName>
        <ecNumber evidence="9">2.1.1.-</ecNumber>
    </recommendedName>
</protein>
<accession>A0A6A5Y2H8</accession>
<dbReference type="GO" id="GO:0005730">
    <property type="term" value="C:nucleolus"/>
    <property type="evidence" value="ECO:0007669"/>
    <property type="project" value="UniProtKB-SubCell"/>
</dbReference>
<dbReference type="Gene3D" id="1.10.10.2150">
    <property type="entry name" value="Ribosomal RNA-processing protein 8, N-terminal domain"/>
    <property type="match status" value="1"/>
</dbReference>
<evidence type="ECO:0000256" key="9">
    <source>
        <dbReference type="RuleBase" id="RU365074"/>
    </source>
</evidence>
<evidence type="ECO:0000256" key="8">
    <source>
        <dbReference type="ARBA" id="ARBA00076672"/>
    </source>
</evidence>
<dbReference type="GO" id="GO:0016433">
    <property type="term" value="F:rRNA (adenine) methyltransferase activity"/>
    <property type="evidence" value="ECO:0007669"/>
    <property type="project" value="UniProtKB-ARBA"/>
</dbReference>
<name>A0A6A5Y2H8_9PLEO</name>
<dbReference type="InterPro" id="IPR042036">
    <property type="entry name" value="RRP8_N"/>
</dbReference>
<dbReference type="GeneID" id="54287705"/>
<comment type="similarity">
    <text evidence="2 9">Belongs to the methyltransferase superfamily. RRP8 family.</text>
</comment>
<feature type="compositionally biased region" description="Basic residues" evidence="10">
    <location>
        <begin position="92"/>
        <end position="101"/>
    </location>
</feature>
<evidence type="ECO:0000256" key="5">
    <source>
        <dbReference type="ARBA" id="ARBA00022679"/>
    </source>
</evidence>
<dbReference type="RefSeq" id="XP_033387586.1">
    <property type="nucleotide sequence ID" value="XM_033530308.1"/>
</dbReference>
<keyword evidence="3 9" id="KW-0698">rRNA processing</keyword>
<sequence length="553" mass="61320">MGHVEIPGWNVSAPLAVQVEKVKPKDPPEGRKSKKRKRNQQNQEQEQVDQQNVGDYWEKIVEGKDEKPKDATVPAEEQESKKDVDEDATDKKAKKRKRKGDKTKEAQDDAEATIEDTTSKSSKRDKKKQKKEDKSSTTESTSKPSQSTEIIPATSSSLFPEPKGLTPLQRSMRAKLTSARFRHLNESLYTKPSAESLSIFTSSPEMFEDYHRGFAQQVEVWPENPVDNYVAAISSRAKLRPDNRKGGRQSGPGGGKPQFESLASKPLPRNFKGHCTIADLGCGVASLSHRLQPSLRTLNLSIHSFDLSQPTGPTKDLVTVADISKLPLQDGSVDVAIFCLALMGTNWLDFIDEAWRILRWRGELWVSEIKSRFGRVSSSKSRSIPINSIGSLHKSTQPPKKPTKKGKGSEKVKPDEEGIQDSSDEAELASRVDGAVDNREGTDVSAFVEVLRSRGFVLDALPERPNDAIDLSNKMFVKMQFTKSAPPSKGKNVDHERLNQNNKRFDNKQGQGLRMGLKGKKFSAITTDAGDDDAGAADENDGKVLKPCLYKIR</sequence>
<dbReference type="InterPro" id="IPR029063">
    <property type="entry name" value="SAM-dependent_MTases_sf"/>
</dbReference>
<keyword evidence="4 9" id="KW-0489">Methyltransferase</keyword>
<dbReference type="FunFam" id="1.10.10.2150:FF:000001">
    <property type="entry name" value="Ribosomal RNA-processing protein 8"/>
    <property type="match status" value="1"/>
</dbReference>
<feature type="compositionally biased region" description="Low complexity" evidence="10">
    <location>
        <begin position="381"/>
        <end position="398"/>
    </location>
</feature>
<comment type="subcellular location">
    <subcellularLocation>
        <location evidence="1 9">Nucleus</location>
        <location evidence="1 9">Nucleolus</location>
    </subcellularLocation>
</comment>
<feature type="compositionally biased region" description="Basic and acidic residues" evidence="10">
    <location>
        <begin position="56"/>
        <end position="70"/>
    </location>
</feature>
<dbReference type="EC" id="2.1.1.-" evidence="9"/>
<dbReference type="InterPro" id="IPR007823">
    <property type="entry name" value="RRP8"/>
</dbReference>
<dbReference type="EMBL" id="ML978067">
    <property type="protein sequence ID" value="KAF2019247.1"/>
    <property type="molecule type" value="Genomic_DNA"/>
</dbReference>
<feature type="compositionally biased region" description="Acidic residues" evidence="10">
    <location>
        <begin position="417"/>
        <end position="427"/>
    </location>
</feature>
<comment type="function">
    <text evidence="9">S-adenosyl-L-methionine-dependent methyltransferase that specifically methylates the N(1) position of adenine in helix 25.1 in 25S rRNA. Required both for ribosomal 40S and 60S subunits biogenesis. Required for efficient pre-rRNA cleavage at site A2.</text>
</comment>
<feature type="region of interest" description="Disordered" evidence="10">
    <location>
        <begin position="381"/>
        <end position="431"/>
    </location>
</feature>
<dbReference type="Proteomes" id="UP000799778">
    <property type="component" value="Unassembled WGS sequence"/>
</dbReference>
<evidence type="ECO:0000256" key="6">
    <source>
        <dbReference type="ARBA" id="ARBA00022691"/>
    </source>
</evidence>
<dbReference type="SUPFAM" id="SSF53335">
    <property type="entry name" value="S-adenosyl-L-methionine-dependent methyltransferases"/>
    <property type="match status" value="1"/>
</dbReference>
<dbReference type="AlphaFoldDB" id="A0A6A5Y2H8"/>
<evidence type="ECO:0000256" key="2">
    <source>
        <dbReference type="ARBA" id="ARBA00006301"/>
    </source>
</evidence>
<dbReference type="PANTHER" id="PTHR12787:SF0">
    <property type="entry name" value="RIBOSOMAL RNA-PROCESSING PROTEIN 8"/>
    <property type="match status" value="1"/>
</dbReference>
<evidence type="ECO:0000313" key="12">
    <source>
        <dbReference type="Proteomes" id="UP000799778"/>
    </source>
</evidence>
<keyword evidence="5 9" id="KW-0808">Transferase</keyword>
<keyword evidence="7 9" id="KW-0539">Nucleus</keyword>
<dbReference type="OrthoDB" id="10258825at2759"/>
<evidence type="ECO:0000256" key="7">
    <source>
        <dbReference type="ARBA" id="ARBA00023242"/>
    </source>
</evidence>
<feature type="compositionally biased region" description="Low complexity" evidence="10">
    <location>
        <begin position="40"/>
        <end position="53"/>
    </location>
</feature>
<proteinExistence type="inferred from homology"/>
<evidence type="ECO:0000313" key="11">
    <source>
        <dbReference type="EMBL" id="KAF2019247.1"/>
    </source>
</evidence>
<reference evidence="11" key="1">
    <citation type="journal article" date="2020" name="Stud. Mycol.">
        <title>101 Dothideomycetes genomes: a test case for predicting lifestyles and emergence of pathogens.</title>
        <authorList>
            <person name="Haridas S."/>
            <person name="Albert R."/>
            <person name="Binder M."/>
            <person name="Bloem J."/>
            <person name="Labutti K."/>
            <person name="Salamov A."/>
            <person name="Andreopoulos B."/>
            <person name="Baker S."/>
            <person name="Barry K."/>
            <person name="Bills G."/>
            <person name="Bluhm B."/>
            <person name="Cannon C."/>
            <person name="Castanera R."/>
            <person name="Culley D."/>
            <person name="Daum C."/>
            <person name="Ezra D."/>
            <person name="Gonzalez J."/>
            <person name="Henrissat B."/>
            <person name="Kuo A."/>
            <person name="Liang C."/>
            <person name="Lipzen A."/>
            <person name="Lutzoni F."/>
            <person name="Magnuson J."/>
            <person name="Mondo S."/>
            <person name="Nolan M."/>
            <person name="Ohm R."/>
            <person name="Pangilinan J."/>
            <person name="Park H.-J."/>
            <person name="Ramirez L."/>
            <person name="Alfaro M."/>
            <person name="Sun H."/>
            <person name="Tritt A."/>
            <person name="Yoshinaga Y."/>
            <person name="Zwiers L.-H."/>
            <person name="Turgeon B."/>
            <person name="Goodwin S."/>
            <person name="Spatafora J."/>
            <person name="Crous P."/>
            <person name="Grigoriev I."/>
        </authorList>
    </citation>
    <scope>NUCLEOTIDE SEQUENCE</scope>
    <source>
        <strain evidence="11">CBS 175.79</strain>
    </source>
</reference>
<evidence type="ECO:0000256" key="3">
    <source>
        <dbReference type="ARBA" id="ARBA00022552"/>
    </source>
</evidence>
<organism evidence="11 12">
    <name type="scientific">Aaosphaeria arxii CBS 175.79</name>
    <dbReference type="NCBI Taxonomy" id="1450172"/>
    <lineage>
        <taxon>Eukaryota</taxon>
        <taxon>Fungi</taxon>
        <taxon>Dikarya</taxon>
        <taxon>Ascomycota</taxon>
        <taxon>Pezizomycotina</taxon>
        <taxon>Dothideomycetes</taxon>
        <taxon>Pleosporomycetidae</taxon>
        <taxon>Pleosporales</taxon>
        <taxon>Pleosporales incertae sedis</taxon>
        <taxon>Aaosphaeria</taxon>
    </lineage>
</organism>
<feature type="region of interest" description="Disordered" evidence="10">
    <location>
        <begin position="1"/>
        <end position="167"/>
    </location>
</feature>
<feature type="compositionally biased region" description="Basic and acidic residues" evidence="10">
    <location>
        <begin position="407"/>
        <end position="416"/>
    </location>
</feature>
<gene>
    <name evidence="11" type="ORF">BU24DRAFT_439479</name>
</gene>
<feature type="compositionally biased region" description="Basic and acidic residues" evidence="10">
    <location>
        <begin position="20"/>
        <end position="31"/>
    </location>
</feature>
<dbReference type="PANTHER" id="PTHR12787">
    <property type="entry name" value="RIBOSOMAL RNA-PROCESSING PROTEIN 8"/>
    <property type="match status" value="1"/>
</dbReference>
<dbReference type="Gene3D" id="3.40.50.150">
    <property type="entry name" value="Vaccinia Virus protein VP39"/>
    <property type="match status" value="1"/>
</dbReference>
<evidence type="ECO:0000256" key="10">
    <source>
        <dbReference type="SAM" id="MobiDB-lite"/>
    </source>
</evidence>